<dbReference type="EMBL" id="MIHA01000019">
    <property type="protein sequence ID" value="ODQ87825.1"/>
    <property type="molecule type" value="Genomic_DNA"/>
</dbReference>
<dbReference type="Gene3D" id="1.10.630.10">
    <property type="entry name" value="Cytochrome P450"/>
    <property type="match status" value="1"/>
</dbReference>
<accession>A0A1E3RD63</accession>
<dbReference type="GO" id="GO:0020037">
    <property type="term" value="F:heme binding"/>
    <property type="evidence" value="ECO:0007669"/>
    <property type="project" value="InterPro"/>
</dbReference>
<dbReference type="InterPro" id="IPR050121">
    <property type="entry name" value="Cytochrome_P450_monoxygenase"/>
</dbReference>
<dbReference type="STRING" id="1776.BHQ18_22505"/>
<dbReference type="InterPro" id="IPR017972">
    <property type="entry name" value="Cyt_P450_CS"/>
</dbReference>
<proteinExistence type="inferred from homology"/>
<dbReference type="GO" id="GO:0005506">
    <property type="term" value="F:iron ion binding"/>
    <property type="evidence" value="ECO:0007669"/>
    <property type="project" value="InterPro"/>
</dbReference>
<dbReference type="CDD" id="cd11053">
    <property type="entry name" value="CYP110-like"/>
    <property type="match status" value="1"/>
</dbReference>
<dbReference type="GO" id="GO:0004497">
    <property type="term" value="F:monooxygenase activity"/>
    <property type="evidence" value="ECO:0007669"/>
    <property type="project" value="UniProtKB-KW"/>
</dbReference>
<dbReference type="PROSITE" id="PS00086">
    <property type="entry name" value="CYTOCHROME_P450"/>
    <property type="match status" value="1"/>
</dbReference>
<keyword evidence="3 4" id="KW-0408">Iron</keyword>
<sequence length="445" mass="48985">MSTTTASALPPGPRLPSIVTSLLMLRWWPRVVAVCRRRYGKVFTLTNSVMGRMVYLSDPADIKTVFAGDPRILHAGEANSMLSGLLGETSVLVVDDDVHRECRRSMMAPFHRDAVARQAAVMADIAADNVAGWPAGRPFAVAPKMAEITLEVILRTVIGASDPARLAELRAVMPRLLRVGAWESLALAKPELLQRRPWRRLRRLMAEADRLLYAEIADRRADPHLDERTDALAMLVRADGGVAMTDRELRDQLITLLVAGHDTTATGLSWALERLTRHPDLLAKAVRAADEGDDEYLDAVAKETLRIRPVVPDVGRILTEPVEIAGYRLPAGVMVVPSITLVHDDAGIYPDPERFDPDRMLGVTLSPTTWLPFGGGNRRCLGAGFAMVEMRVVLREVLRRVELATTEAPGERQRIKHVILTPHRGARITVRARRTGVSSSNGAYG</sequence>
<feature type="binding site" description="axial binding residue" evidence="3">
    <location>
        <position position="380"/>
    </location>
    <ligand>
        <name>heme</name>
        <dbReference type="ChEBI" id="CHEBI:30413"/>
    </ligand>
    <ligandPart>
        <name>Fe</name>
        <dbReference type="ChEBI" id="CHEBI:18248"/>
    </ligandPart>
</feature>
<dbReference type="PRINTS" id="PR00463">
    <property type="entry name" value="EP450I"/>
</dbReference>
<evidence type="ECO:0000313" key="6">
    <source>
        <dbReference type="Proteomes" id="UP000094053"/>
    </source>
</evidence>
<dbReference type="Pfam" id="PF00067">
    <property type="entry name" value="p450"/>
    <property type="match status" value="1"/>
</dbReference>
<reference evidence="6" key="1">
    <citation type="submission" date="2016-09" db="EMBL/GenBank/DDBJ databases">
        <authorList>
            <person name="Greninger A.L."/>
            <person name="Jerome K.R."/>
            <person name="Mcnair B."/>
            <person name="Wallis C."/>
            <person name="Fang F."/>
        </authorList>
    </citation>
    <scope>NUCLEOTIDE SEQUENCE [LARGE SCALE GENOMIC DNA]</scope>
    <source>
        <strain evidence="6">M6</strain>
    </source>
</reference>
<organism evidence="5 6">
    <name type="scientific">Mycolicibacterium flavescens</name>
    <name type="common">Mycobacterium flavescens</name>
    <dbReference type="NCBI Taxonomy" id="1776"/>
    <lineage>
        <taxon>Bacteria</taxon>
        <taxon>Bacillati</taxon>
        <taxon>Actinomycetota</taxon>
        <taxon>Actinomycetes</taxon>
        <taxon>Mycobacteriales</taxon>
        <taxon>Mycobacteriaceae</taxon>
        <taxon>Mycolicibacterium</taxon>
    </lineage>
</organism>
<dbReference type="InterPro" id="IPR002401">
    <property type="entry name" value="Cyt_P450_E_grp-I"/>
</dbReference>
<comment type="cofactor">
    <cofactor evidence="1 3">
        <name>heme</name>
        <dbReference type="ChEBI" id="CHEBI:30413"/>
    </cofactor>
</comment>
<gene>
    <name evidence="5" type="ORF">BHQ18_22505</name>
</gene>
<dbReference type="InterPro" id="IPR001128">
    <property type="entry name" value="Cyt_P450"/>
</dbReference>
<comment type="similarity">
    <text evidence="2 4">Belongs to the cytochrome P450 family.</text>
</comment>
<evidence type="ECO:0000256" key="1">
    <source>
        <dbReference type="ARBA" id="ARBA00001971"/>
    </source>
</evidence>
<evidence type="ECO:0000256" key="2">
    <source>
        <dbReference type="ARBA" id="ARBA00010617"/>
    </source>
</evidence>
<dbReference type="PANTHER" id="PTHR24305:SF166">
    <property type="entry name" value="CYTOCHROME P450 12A4, MITOCHONDRIAL-RELATED"/>
    <property type="match status" value="1"/>
</dbReference>
<protein>
    <submittedName>
        <fullName evidence="5">Cytochrome P450</fullName>
    </submittedName>
</protein>
<keyword evidence="3 4" id="KW-0349">Heme</keyword>
<dbReference type="SUPFAM" id="SSF48264">
    <property type="entry name" value="Cytochrome P450"/>
    <property type="match status" value="1"/>
</dbReference>
<dbReference type="OrthoDB" id="7376058at2"/>
<keyword evidence="6" id="KW-1185">Reference proteome</keyword>
<dbReference type="PRINTS" id="PR00385">
    <property type="entry name" value="P450"/>
</dbReference>
<name>A0A1E3RD63_MYCFV</name>
<dbReference type="AlphaFoldDB" id="A0A1E3RD63"/>
<keyword evidence="3 4" id="KW-0479">Metal-binding</keyword>
<keyword evidence="4" id="KW-0503">Monooxygenase</keyword>
<dbReference type="GO" id="GO:0016705">
    <property type="term" value="F:oxidoreductase activity, acting on paired donors, with incorporation or reduction of molecular oxygen"/>
    <property type="evidence" value="ECO:0007669"/>
    <property type="project" value="InterPro"/>
</dbReference>
<dbReference type="Proteomes" id="UP000094053">
    <property type="component" value="Unassembled WGS sequence"/>
</dbReference>
<dbReference type="InterPro" id="IPR036396">
    <property type="entry name" value="Cyt_P450_sf"/>
</dbReference>
<comment type="caution">
    <text evidence="5">The sequence shown here is derived from an EMBL/GenBank/DDBJ whole genome shotgun (WGS) entry which is preliminary data.</text>
</comment>
<dbReference type="PANTHER" id="PTHR24305">
    <property type="entry name" value="CYTOCHROME P450"/>
    <property type="match status" value="1"/>
</dbReference>
<evidence type="ECO:0000256" key="4">
    <source>
        <dbReference type="RuleBase" id="RU000461"/>
    </source>
</evidence>
<evidence type="ECO:0000256" key="3">
    <source>
        <dbReference type="PIRSR" id="PIRSR602401-1"/>
    </source>
</evidence>
<keyword evidence="4" id="KW-0560">Oxidoreductase</keyword>
<dbReference type="RefSeq" id="WP_069415864.1">
    <property type="nucleotide sequence ID" value="NZ_JACKUL010000009.1"/>
</dbReference>
<evidence type="ECO:0000313" key="5">
    <source>
        <dbReference type="EMBL" id="ODQ87825.1"/>
    </source>
</evidence>